<dbReference type="Pfam" id="PF25833">
    <property type="entry name" value="Fn3_SaeA_3rd"/>
    <property type="match status" value="1"/>
</dbReference>
<feature type="domain" description="SaeA fifth Fn3-like" evidence="7">
    <location>
        <begin position="674"/>
        <end position="789"/>
    </location>
</feature>
<organism evidence="8 9">
    <name type="scientific">Gordonia asplenii</name>
    <dbReference type="NCBI Taxonomy" id="2725283"/>
    <lineage>
        <taxon>Bacteria</taxon>
        <taxon>Bacillati</taxon>
        <taxon>Actinomycetota</taxon>
        <taxon>Actinomycetes</taxon>
        <taxon>Mycobacteriales</taxon>
        <taxon>Gordoniaceae</taxon>
        <taxon>Gordonia</taxon>
    </lineage>
</organism>
<feature type="domain" description="SaeA third Fn3-like" evidence="5">
    <location>
        <begin position="471"/>
        <end position="567"/>
    </location>
</feature>
<dbReference type="Pfam" id="PF25836">
    <property type="entry name" value="Fn3_SaeA_6th"/>
    <property type="match status" value="1"/>
</dbReference>
<evidence type="ECO:0000259" key="6">
    <source>
        <dbReference type="Pfam" id="PF25835"/>
    </source>
</evidence>
<reference evidence="8 9" key="1">
    <citation type="submission" date="2020-04" db="EMBL/GenBank/DDBJ databases">
        <title>Gordonia sp. nov. TBRC 11910.</title>
        <authorList>
            <person name="Suriyachadkun C."/>
        </authorList>
    </citation>
    <scope>NUCLEOTIDE SEQUENCE [LARGE SCALE GENOMIC DNA]</scope>
    <source>
        <strain evidence="8 9">TBRC 11910</strain>
    </source>
</reference>
<evidence type="ECO:0000259" key="7">
    <source>
        <dbReference type="Pfam" id="PF25836"/>
    </source>
</evidence>
<feature type="domain" description="SaeA fourth Fn3-like" evidence="6">
    <location>
        <begin position="577"/>
        <end position="670"/>
    </location>
</feature>
<feature type="domain" description="SaeA second Fn3-like" evidence="4">
    <location>
        <begin position="364"/>
        <end position="455"/>
    </location>
</feature>
<evidence type="ECO:0000256" key="1">
    <source>
        <dbReference type="SAM" id="MobiDB-lite"/>
    </source>
</evidence>
<accession>A0A848KQ55</accession>
<dbReference type="InterPro" id="IPR058694">
    <property type="entry name" value="Fn3_SaeA_4th"/>
</dbReference>
<protein>
    <submittedName>
        <fullName evidence="8">Uncharacterized protein</fullName>
    </submittedName>
</protein>
<dbReference type="InterPro" id="IPR058695">
    <property type="entry name" value="SaeA_N"/>
</dbReference>
<feature type="domain" description="SaeA N-terminal" evidence="2">
    <location>
        <begin position="136"/>
        <end position="195"/>
    </location>
</feature>
<dbReference type="Pfam" id="PF25831">
    <property type="entry name" value="SaeA_1st"/>
    <property type="match status" value="1"/>
</dbReference>
<dbReference type="InterPro" id="IPR058693">
    <property type="entry name" value="Fn3_SaeA_3rd"/>
</dbReference>
<dbReference type="Proteomes" id="UP000550729">
    <property type="component" value="Unassembled WGS sequence"/>
</dbReference>
<dbReference type="InterPro" id="IPR058692">
    <property type="entry name" value="Fn3_SaeA_2nd"/>
</dbReference>
<feature type="region of interest" description="Disordered" evidence="1">
    <location>
        <begin position="208"/>
        <end position="236"/>
    </location>
</feature>
<name>A0A848KQ55_9ACTN</name>
<proteinExistence type="predicted"/>
<gene>
    <name evidence="8" type="ORF">HH308_02895</name>
</gene>
<dbReference type="Pfam" id="PF25835">
    <property type="entry name" value="Fn3_SaeA_5th"/>
    <property type="match status" value="1"/>
</dbReference>
<dbReference type="RefSeq" id="WP_170192671.1">
    <property type="nucleotide sequence ID" value="NZ_JABBNB010000002.1"/>
</dbReference>
<comment type="caution">
    <text evidence="8">The sequence shown here is derived from an EMBL/GenBank/DDBJ whole genome shotgun (WGS) entry which is preliminary data.</text>
</comment>
<keyword evidence="9" id="KW-1185">Reference proteome</keyword>
<dbReference type="InterPro" id="IPR058696">
    <property type="entry name" value="Fn3_SaeA_5th"/>
</dbReference>
<dbReference type="Pfam" id="PF25834">
    <property type="entry name" value="Fn3_SaeA_4th"/>
    <property type="match status" value="1"/>
</dbReference>
<evidence type="ECO:0000259" key="5">
    <source>
        <dbReference type="Pfam" id="PF25834"/>
    </source>
</evidence>
<dbReference type="AlphaFoldDB" id="A0A848KQ55"/>
<evidence type="ECO:0000259" key="3">
    <source>
        <dbReference type="Pfam" id="PF25832"/>
    </source>
</evidence>
<evidence type="ECO:0000259" key="4">
    <source>
        <dbReference type="Pfam" id="PF25833"/>
    </source>
</evidence>
<evidence type="ECO:0000313" key="9">
    <source>
        <dbReference type="Proteomes" id="UP000550729"/>
    </source>
</evidence>
<dbReference type="EMBL" id="JABBNB010000002">
    <property type="protein sequence ID" value="NMO00159.1"/>
    <property type="molecule type" value="Genomic_DNA"/>
</dbReference>
<feature type="domain" description="SaeA first Fn3-like" evidence="3">
    <location>
        <begin position="268"/>
        <end position="359"/>
    </location>
</feature>
<dbReference type="InterPro" id="IPR058691">
    <property type="entry name" value="Fn3_SaeA_1st"/>
</dbReference>
<feature type="region of interest" description="Disordered" evidence="1">
    <location>
        <begin position="80"/>
        <end position="128"/>
    </location>
</feature>
<dbReference type="Pfam" id="PF25832">
    <property type="entry name" value="Fn3_SaeA_2nd"/>
    <property type="match status" value="1"/>
</dbReference>
<sequence>MATAEDLLAALTLWAGEQHRPVPDAEQLVRISREPDNWSSGTVPDVVAVWTPTIEYLLRQVRLGVLAPVAAAQLPDSLRRPVREPQATNPAPASVVPEAALPQPDPEPEPEPAGQRTKVATRPGVDADPDNRAAVVAALIEWRGRQIADGVQGADAIKDVTLRNLVKYRQTSEEQIRMKLPGSAAGLAGDLARVFAELGVGGQPVTAPAPVHQAPQHSATPTPVVLSGTNPLPDPTPGPTVDPNRLDLTHNDFVAYDFSPAEVSPGGIGITAAPDGVALSWDPWPIAPGQTVIYRVVSGDDSPPYKPEAGDLVTVTTARGCTDGRFLVSAVRAYQVWVHVGPDVAAARMTQPVMWAQGSEISPVDNMTLTEDEGRVIGQWSVFPGTKAVRVYRIPLEGGGTPGDDPQYQIAVGDANLTGFVDADVPRGRRYLYRALAEVEVNGSRRLSRRTQQEILVSVRLTPVADLAITISDADAQFDLKWSTPDTGIVHIYRFNKQPTAGLEREDLDAAALELQGFSEATRIKQPISALDETTSQMLGVPWPQGWDRAYLTPVTVSGGRVRIGTTRVQARPLPPVQAPRLIERFHTELITFGWPSGAASVFAYIGYGNATVEQNTSGAPFAEVSFSAHQRDGALTFPRPLPATGCTIYLVPVAYSAGHEIRGDVTTLEYPGLARLDYTFVAINARPGQLLVRLYLKAESDIDDPPAFVLVHNPDRLPLDAADGRNLSFLNQGFSVPHCQLDRIGRGVNTTDWTVDLTGVEGFLRLFVSDNRRTRRIALLDPKMDLLWLPPAQQGY</sequence>
<evidence type="ECO:0000259" key="2">
    <source>
        <dbReference type="Pfam" id="PF25831"/>
    </source>
</evidence>
<evidence type="ECO:0000313" key="8">
    <source>
        <dbReference type="EMBL" id="NMO00159.1"/>
    </source>
</evidence>